<dbReference type="Proteomes" id="UP000078046">
    <property type="component" value="Unassembled WGS sequence"/>
</dbReference>
<keyword evidence="5" id="KW-0175">Coiled coil</keyword>
<comment type="caution">
    <text evidence="7">The sequence shown here is derived from an EMBL/GenBank/DDBJ whole genome shotgun (WGS) entry which is preliminary data.</text>
</comment>
<dbReference type="InterPro" id="IPR016491">
    <property type="entry name" value="Septin"/>
</dbReference>
<evidence type="ECO:0000256" key="1">
    <source>
        <dbReference type="ARBA" id="ARBA00022741"/>
    </source>
</evidence>
<feature type="coiled-coil region" evidence="5">
    <location>
        <begin position="326"/>
        <end position="353"/>
    </location>
</feature>
<dbReference type="EMBL" id="LWCA01000406">
    <property type="protein sequence ID" value="OAF68671.1"/>
    <property type="molecule type" value="Genomic_DNA"/>
</dbReference>
<evidence type="ECO:0000313" key="8">
    <source>
        <dbReference type="Proteomes" id="UP000078046"/>
    </source>
</evidence>
<evidence type="ECO:0000256" key="2">
    <source>
        <dbReference type="ARBA" id="ARBA00023134"/>
    </source>
</evidence>
<proteinExistence type="inferred from homology"/>
<dbReference type="Gene3D" id="3.40.50.300">
    <property type="entry name" value="P-loop containing nucleotide triphosphate hydrolases"/>
    <property type="match status" value="1"/>
</dbReference>
<keyword evidence="8" id="KW-1185">Reference proteome</keyword>
<keyword evidence="2 4" id="KW-0342">GTP-binding</keyword>
<dbReference type="OrthoDB" id="416553at2759"/>
<organism evidence="7 8">
    <name type="scientific">Intoshia linei</name>
    <dbReference type="NCBI Taxonomy" id="1819745"/>
    <lineage>
        <taxon>Eukaryota</taxon>
        <taxon>Metazoa</taxon>
        <taxon>Spiralia</taxon>
        <taxon>Lophotrochozoa</taxon>
        <taxon>Mesozoa</taxon>
        <taxon>Orthonectida</taxon>
        <taxon>Rhopaluridae</taxon>
        <taxon>Intoshia</taxon>
    </lineage>
</organism>
<protein>
    <recommendedName>
        <fullName evidence="3">Septin</fullName>
    </recommendedName>
</protein>
<comment type="similarity">
    <text evidence="3 4">Belongs to the TRAFAC class TrmE-Era-EngA-EngB-Septin-like GTPase superfamily. Septin GTPase family.</text>
</comment>
<dbReference type="InterPro" id="IPR027417">
    <property type="entry name" value="P-loop_NTPase"/>
</dbReference>
<dbReference type="AlphaFoldDB" id="A0A177B4Z9"/>
<accession>A0A177B4Z9</accession>
<keyword evidence="1 4" id="KW-0547">Nucleotide-binding</keyword>
<name>A0A177B4Z9_9BILA</name>
<dbReference type="Pfam" id="PF00735">
    <property type="entry name" value="Septin"/>
    <property type="match status" value="1"/>
</dbReference>
<dbReference type="CDD" id="cd01850">
    <property type="entry name" value="CDC_Septin"/>
    <property type="match status" value="1"/>
</dbReference>
<sequence length="392" mass="45891">MSTRAKGGFVEIQNQMYNKSIDRGFDFNMLIIGQSCLGKTTFINNIFNSKKLTEDYNSNYFKTVKTTEICETRLLLKENGVKLRLNIIDTPGFGQSLNNSNCCDVLMNYINTCYNEAIEKELAFDRVVFDNDPCVHLCLYFISPNSHQLSDLDIYAMKKLHNVVNILPIIAKVDTLTMEEKSELKKRILKDITDNEINIFQFPKMEKCGISKNAPLVPFGIICGDMKTKETEKNKKTRIYPWGTVDVMNRDYNEFESLRHNIFGIHMYSFINKTRKVLYENFRRDTYTKSNQINGDYFIDVGDLLIPNIHETDDEEMLKKRISQMKTVFQKEMKTHEERLNQIESQYVQSKSEMDNVLLKKKTELEGLKYDFEMVSNNKTTKHDKKKKKDKK</sequence>
<dbReference type="InterPro" id="IPR030379">
    <property type="entry name" value="G_SEPTIN_dom"/>
</dbReference>
<dbReference type="SUPFAM" id="SSF52540">
    <property type="entry name" value="P-loop containing nucleoside triphosphate hydrolases"/>
    <property type="match status" value="1"/>
</dbReference>
<dbReference type="PROSITE" id="PS51719">
    <property type="entry name" value="G_SEPTIN"/>
    <property type="match status" value="1"/>
</dbReference>
<feature type="domain" description="Septin-type G" evidence="6">
    <location>
        <begin position="23"/>
        <end position="289"/>
    </location>
</feature>
<evidence type="ECO:0000259" key="6">
    <source>
        <dbReference type="PROSITE" id="PS51719"/>
    </source>
</evidence>
<evidence type="ECO:0000256" key="5">
    <source>
        <dbReference type="SAM" id="Coils"/>
    </source>
</evidence>
<dbReference type="PANTHER" id="PTHR18884">
    <property type="entry name" value="SEPTIN"/>
    <property type="match status" value="1"/>
</dbReference>
<evidence type="ECO:0000256" key="4">
    <source>
        <dbReference type="RuleBase" id="RU004560"/>
    </source>
</evidence>
<dbReference type="PIRSF" id="PIRSF006698">
    <property type="entry name" value="Septin"/>
    <property type="match status" value="1"/>
</dbReference>
<reference evidence="7 8" key="1">
    <citation type="submission" date="2016-04" db="EMBL/GenBank/DDBJ databases">
        <title>The genome of Intoshia linei affirms orthonectids as highly simplified spiralians.</title>
        <authorList>
            <person name="Mikhailov K.V."/>
            <person name="Slusarev G.S."/>
            <person name="Nikitin M.A."/>
            <person name="Logacheva M.D."/>
            <person name="Penin A."/>
            <person name="Aleoshin V."/>
            <person name="Panchin Y.V."/>
        </authorList>
    </citation>
    <scope>NUCLEOTIDE SEQUENCE [LARGE SCALE GENOMIC DNA]</scope>
    <source>
        <strain evidence="7">Intl2013</strain>
        <tissue evidence="7">Whole animal</tissue>
    </source>
</reference>
<dbReference type="GO" id="GO:0005525">
    <property type="term" value="F:GTP binding"/>
    <property type="evidence" value="ECO:0007669"/>
    <property type="project" value="UniProtKB-UniRule"/>
</dbReference>
<evidence type="ECO:0000256" key="3">
    <source>
        <dbReference type="PIRNR" id="PIRNR006698"/>
    </source>
</evidence>
<evidence type="ECO:0000313" key="7">
    <source>
        <dbReference type="EMBL" id="OAF68671.1"/>
    </source>
</evidence>
<gene>
    <name evidence="7" type="ORF">A3Q56_03600</name>
</gene>